<reference evidence="2 3" key="1">
    <citation type="submission" date="2020-04" db="EMBL/GenBank/DDBJ databases">
        <authorList>
            <person name="Laetsch R D."/>
            <person name="Stevens L."/>
            <person name="Kumar S."/>
            <person name="Blaxter L. M."/>
        </authorList>
    </citation>
    <scope>NUCLEOTIDE SEQUENCE [LARGE SCALE GENOMIC DNA]</scope>
</reference>
<evidence type="ECO:0000256" key="1">
    <source>
        <dbReference type="SAM" id="SignalP"/>
    </source>
</evidence>
<keyword evidence="1" id="KW-0732">Signal</keyword>
<comment type="caution">
    <text evidence="2">The sequence shown here is derived from an EMBL/GenBank/DDBJ whole genome shotgun (WGS) entry which is preliminary data.</text>
</comment>
<proteinExistence type="predicted"/>
<dbReference type="AlphaFoldDB" id="A0A8S1EF26"/>
<dbReference type="Proteomes" id="UP000494206">
    <property type="component" value="Unassembled WGS sequence"/>
</dbReference>
<dbReference type="OrthoDB" id="5876434at2759"/>
<feature type="chain" id="PRO_5035745460" evidence="1">
    <location>
        <begin position="21"/>
        <end position="69"/>
    </location>
</feature>
<name>A0A8S1EF26_9PELO</name>
<sequence length="69" mass="8144">MSSKMFFFIFFACIIFGIYCELVADSDEYDNSQYEEEEEVADEKKICFCCRAFVCRHQFCPCSPFTALF</sequence>
<dbReference type="EMBL" id="CADEPM010000002">
    <property type="protein sequence ID" value="CAB3399409.1"/>
    <property type="molecule type" value="Genomic_DNA"/>
</dbReference>
<feature type="signal peptide" evidence="1">
    <location>
        <begin position="1"/>
        <end position="20"/>
    </location>
</feature>
<keyword evidence="3" id="KW-1185">Reference proteome</keyword>
<evidence type="ECO:0000313" key="3">
    <source>
        <dbReference type="Proteomes" id="UP000494206"/>
    </source>
</evidence>
<organism evidence="2 3">
    <name type="scientific">Caenorhabditis bovis</name>
    <dbReference type="NCBI Taxonomy" id="2654633"/>
    <lineage>
        <taxon>Eukaryota</taxon>
        <taxon>Metazoa</taxon>
        <taxon>Ecdysozoa</taxon>
        <taxon>Nematoda</taxon>
        <taxon>Chromadorea</taxon>
        <taxon>Rhabditida</taxon>
        <taxon>Rhabditina</taxon>
        <taxon>Rhabditomorpha</taxon>
        <taxon>Rhabditoidea</taxon>
        <taxon>Rhabditidae</taxon>
        <taxon>Peloderinae</taxon>
        <taxon>Caenorhabditis</taxon>
    </lineage>
</organism>
<protein>
    <submittedName>
        <fullName evidence="2">Uncharacterized protein</fullName>
    </submittedName>
</protein>
<evidence type="ECO:0000313" key="2">
    <source>
        <dbReference type="EMBL" id="CAB3399409.1"/>
    </source>
</evidence>
<accession>A0A8S1EF26</accession>
<gene>
    <name evidence="2" type="ORF">CBOVIS_LOCUS2539</name>
</gene>